<accession>A0A7I9YL32</accession>
<keyword evidence="4" id="KW-1185">Reference proteome</keyword>
<dbReference type="GO" id="GO:0003677">
    <property type="term" value="F:DNA binding"/>
    <property type="evidence" value="ECO:0007669"/>
    <property type="project" value="UniProtKB-KW"/>
</dbReference>
<organism evidence="3 4">
    <name type="scientific">Mycobacterium bourgelatii</name>
    <dbReference type="NCBI Taxonomy" id="1273442"/>
    <lineage>
        <taxon>Bacteria</taxon>
        <taxon>Bacillati</taxon>
        <taxon>Actinomycetota</taxon>
        <taxon>Actinomycetes</taxon>
        <taxon>Mycobacteriales</taxon>
        <taxon>Mycobacteriaceae</taxon>
        <taxon>Mycobacterium</taxon>
    </lineage>
</organism>
<sequence>MTNGLTNGQGSAQDFWASMRPRKRANGDTSYAVLYRLDGGQRTLTFRDERQAEAFKSAIKAHGIHRALSMHGYEVARSEESSTPPVTVAQWCRHHNAHLTGVEQYTLDTYDRYLRLDIEPSLGDIPLARLTEEHRHLGQAHGDHQVDQDRPRAECQDVEESARLSVRCPGCCGEQGLDSGQSGCGSAVAKGYHRSRR</sequence>
<reference evidence="3 4" key="1">
    <citation type="journal article" date="2019" name="Emerg. Microbes Infect.">
        <title>Comprehensive subspecies identification of 175 nontuberculous mycobacteria species based on 7547 genomic profiles.</title>
        <authorList>
            <person name="Matsumoto Y."/>
            <person name="Kinjo T."/>
            <person name="Motooka D."/>
            <person name="Nabeya D."/>
            <person name="Jung N."/>
            <person name="Uechi K."/>
            <person name="Horii T."/>
            <person name="Iida T."/>
            <person name="Fujita J."/>
            <person name="Nakamura S."/>
        </authorList>
    </citation>
    <scope>NUCLEOTIDE SEQUENCE [LARGE SCALE GENOMIC DNA]</scope>
    <source>
        <strain evidence="3 4">JCM 30725</strain>
    </source>
</reference>
<evidence type="ECO:0000313" key="3">
    <source>
        <dbReference type="EMBL" id="GFG89396.1"/>
    </source>
</evidence>
<evidence type="ECO:0000313" key="4">
    <source>
        <dbReference type="Proteomes" id="UP000465360"/>
    </source>
</evidence>
<dbReference type="EMBL" id="BLKZ01000001">
    <property type="protein sequence ID" value="GFG89396.1"/>
    <property type="molecule type" value="Genomic_DNA"/>
</dbReference>
<dbReference type="Proteomes" id="UP000465360">
    <property type="component" value="Unassembled WGS sequence"/>
</dbReference>
<evidence type="ECO:0000256" key="2">
    <source>
        <dbReference type="SAM" id="MobiDB-lite"/>
    </source>
</evidence>
<dbReference type="Gene3D" id="1.10.150.130">
    <property type="match status" value="1"/>
</dbReference>
<proteinExistence type="predicted"/>
<name>A0A7I9YL32_MYCBU</name>
<protein>
    <recommendedName>
        <fullName evidence="5">Integrase</fullName>
    </recommendedName>
</protein>
<evidence type="ECO:0008006" key="5">
    <source>
        <dbReference type="Google" id="ProtNLM"/>
    </source>
</evidence>
<dbReference type="InterPro" id="IPR010998">
    <property type="entry name" value="Integrase_recombinase_N"/>
</dbReference>
<keyword evidence="1" id="KW-0238">DNA-binding</keyword>
<feature type="region of interest" description="Disordered" evidence="2">
    <location>
        <begin position="178"/>
        <end position="197"/>
    </location>
</feature>
<evidence type="ECO:0000256" key="1">
    <source>
        <dbReference type="ARBA" id="ARBA00023125"/>
    </source>
</evidence>
<gene>
    <name evidence="3" type="ORF">MBOU_14380</name>
</gene>
<dbReference type="AlphaFoldDB" id="A0A7I9YL32"/>
<comment type="caution">
    <text evidence="3">The sequence shown here is derived from an EMBL/GenBank/DDBJ whole genome shotgun (WGS) entry which is preliminary data.</text>
</comment>